<dbReference type="GO" id="GO:0005524">
    <property type="term" value="F:ATP binding"/>
    <property type="evidence" value="ECO:0007669"/>
    <property type="project" value="InterPro"/>
</dbReference>
<name>A0A2G5D9L1_AQUCA</name>
<keyword evidence="1" id="KW-0175">Coiled coil</keyword>
<feature type="coiled-coil region" evidence="1">
    <location>
        <begin position="63"/>
        <end position="97"/>
    </location>
</feature>
<keyword evidence="4" id="KW-1185">Reference proteome</keyword>
<dbReference type="InterPro" id="IPR010978">
    <property type="entry name" value="tRNA-bd_arm"/>
</dbReference>
<dbReference type="STRING" id="218851.A0A2G5D9L1"/>
<dbReference type="InterPro" id="IPR015866">
    <property type="entry name" value="Ser-tRNA-synth_1_N"/>
</dbReference>
<dbReference type="Gene3D" id="1.10.287.40">
    <property type="entry name" value="Serine-tRNA synthetase, tRNA binding domain"/>
    <property type="match status" value="1"/>
</dbReference>
<dbReference type="AlphaFoldDB" id="A0A2G5D9L1"/>
<dbReference type="SUPFAM" id="SSF46589">
    <property type="entry name" value="tRNA-binding arm"/>
    <property type="match status" value="1"/>
</dbReference>
<organism evidence="3 4">
    <name type="scientific">Aquilegia coerulea</name>
    <name type="common">Rocky mountain columbine</name>
    <dbReference type="NCBI Taxonomy" id="218851"/>
    <lineage>
        <taxon>Eukaryota</taxon>
        <taxon>Viridiplantae</taxon>
        <taxon>Streptophyta</taxon>
        <taxon>Embryophyta</taxon>
        <taxon>Tracheophyta</taxon>
        <taxon>Spermatophyta</taxon>
        <taxon>Magnoliopsida</taxon>
        <taxon>Ranunculales</taxon>
        <taxon>Ranunculaceae</taxon>
        <taxon>Thalictroideae</taxon>
        <taxon>Aquilegia</taxon>
    </lineage>
</organism>
<dbReference type="Pfam" id="PF02403">
    <property type="entry name" value="Seryl_tRNA_N"/>
    <property type="match status" value="1"/>
</dbReference>
<dbReference type="PANTHER" id="PTHR11778">
    <property type="entry name" value="SERYL-TRNA SYNTHETASE"/>
    <property type="match status" value="1"/>
</dbReference>
<dbReference type="GO" id="GO:0006434">
    <property type="term" value="P:seryl-tRNA aminoacylation"/>
    <property type="evidence" value="ECO:0007669"/>
    <property type="project" value="InterPro"/>
</dbReference>
<evidence type="ECO:0000259" key="2">
    <source>
        <dbReference type="Pfam" id="PF02403"/>
    </source>
</evidence>
<dbReference type="InParanoid" id="A0A2G5D9L1"/>
<dbReference type="Proteomes" id="UP000230069">
    <property type="component" value="Unassembled WGS sequence"/>
</dbReference>
<proteinExistence type="predicted"/>
<evidence type="ECO:0000313" key="3">
    <source>
        <dbReference type="EMBL" id="PIA40194.1"/>
    </source>
</evidence>
<dbReference type="InterPro" id="IPR002317">
    <property type="entry name" value="Ser-tRNA-ligase_type_1"/>
</dbReference>
<accession>A0A2G5D9L1</accession>
<dbReference type="EMBL" id="KZ305042">
    <property type="protein sequence ID" value="PIA40194.1"/>
    <property type="molecule type" value="Genomic_DNA"/>
</dbReference>
<feature type="non-terminal residue" evidence="3">
    <location>
        <position position="1"/>
    </location>
</feature>
<gene>
    <name evidence="3" type="ORF">AQUCO_02500118v1</name>
</gene>
<reference evidence="3 4" key="1">
    <citation type="submission" date="2017-09" db="EMBL/GenBank/DDBJ databases">
        <title>WGS assembly of Aquilegia coerulea Goldsmith.</title>
        <authorList>
            <person name="Hodges S."/>
            <person name="Kramer E."/>
            <person name="Nordborg M."/>
            <person name="Tomkins J."/>
            <person name="Borevitz J."/>
            <person name="Derieg N."/>
            <person name="Yan J."/>
            <person name="Mihaltcheva S."/>
            <person name="Hayes R.D."/>
            <person name="Rokhsar D."/>
        </authorList>
    </citation>
    <scope>NUCLEOTIDE SEQUENCE [LARGE SCALE GENOMIC DNA]</scope>
    <source>
        <strain evidence="4">cv. Goldsmith</strain>
    </source>
</reference>
<dbReference type="OrthoDB" id="10264585at2759"/>
<dbReference type="GO" id="GO:0004828">
    <property type="term" value="F:serine-tRNA ligase activity"/>
    <property type="evidence" value="ECO:0007669"/>
    <property type="project" value="InterPro"/>
</dbReference>
<feature type="domain" description="Serine-tRNA synthetase type1 N-terminal" evidence="2">
    <location>
        <begin position="15"/>
        <end position="126"/>
    </location>
</feature>
<protein>
    <recommendedName>
        <fullName evidence="2">Serine-tRNA synthetase type1 N-terminal domain-containing protein</fullName>
    </recommendedName>
</protein>
<evidence type="ECO:0000256" key="1">
    <source>
        <dbReference type="SAM" id="Coils"/>
    </source>
</evidence>
<dbReference type="InterPro" id="IPR042103">
    <property type="entry name" value="SerRS_1_N_sf"/>
</dbReference>
<dbReference type="FunFam" id="1.10.287.40:FF:000003">
    <property type="entry name" value="Serine--tRNA ligase cytoplasmic"/>
    <property type="match status" value="1"/>
</dbReference>
<sequence length="157" mass="18279">CSTVVSSRFVSARNMLDINLFREEKGGKPELIRESIKRRFKDVGIVDEIIKLDKEWRQRQFEMENLKKDFNKINKEIAKLKIAKQDATEKIRDTDENKRLTAEKEVDVQKAKAELDAKLATVGNLVHDSVPESTDEENNEVVRSWGENRISEITYNR</sequence>
<evidence type="ECO:0000313" key="4">
    <source>
        <dbReference type="Proteomes" id="UP000230069"/>
    </source>
</evidence>